<evidence type="ECO:0000259" key="4">
    <source>
        <dbReference type="Pfam" id="PF01272"/>
    </source>
</evidence>
<dbReference type="Gene3D" id="1.10.287.180">
    <property type="entry name" value="Transcription elongation factor, GreA/GreB, N-terminal domain"/>
    <property type="match status" value="1"/>
</dbReference>
<dbReference type="GO" id="GO:0003677">
    <property type="term" value="F:DNA binding"/>
    <property type="evidence" value="ECO:0007669"/>
    <property type="project" value="InterPro"/>
</dbReference>
<evidence type="ECO:0000256" key="1">
    <source>
        <dbReference type="ARBA" id="ARBA00023015"/>
    </source>
</evidence>
<dbReference type="STRING" id="1798650.A2945_01485"/>
<dbReference type="SUPFAM" id="SSF54534">
    <property type="entry name" value="FKBP-like"/>
    <property type="match status" value="1"/>
</dbReference>
<dbReference type="Pfam" id="PF01272">
    <property type="entry name" value="GreA_GreB"/>
    <property type="match status" value="1"/>
</dbReference>
<dbReference type="InterPro" id="IPR036805">
    <property type="entry name" value="Tscrpt_elong_fac_GreA/B_N_sf"/>
</dbReference>
<sequence length="211" mass="22324">MIFSRRKQDYSKKKDDRLIYLTADGFARLKAKLASTKKRLPALAEETRRTAAYGDRSENAEYKEAKGLLRRANAQIISLGGQINRVVVIKTGPARIAAALAAGGPNALDRVEIGSTVVLEAEGPESSRGIGGKDGSAHSTGSGLAGSPRAGARKTFEIVGSHETDPAHGRISYESPLGSALMGRSKGDKVTIDPPAGGGNGRKIYRIIKIQ</sequence>
<dbReference type="InterPro" id="IPR022691">
    <property type="entry name" value="Tscrpt_elong_fac_GreA/B_N"/>
</dbReference>
<evidence type="ECO:0008006" key="8">
    <source>
        <dbReference type="Google" id="ProtNLM"/>
    </source>
</evidence>
<organism evidence="6 7">
    <name type="scientific">Candidatus Liptonbacteria bacterium RIFCSPLOWO2_01_FULL_52_25</name>
    <dbReference type="NCBI Taxonomy" id="1798650"/>
    <lineage>
        <taxon>Bacteria</taxon>
        <taxon>Candidatus Liptoniibacteriota</taxon>
    </lineage>
</organism>
<feature type="region of interest" description="Disordered" evidence="3">
    <location>
        <begin position="122"/>
        <end position="150"/>
    </location>
</feature>
<evidence type="ECO:0000256" key="2">
    <source>
        <dbReference type="ARBA" id="ARBA00023163"/>
    </source>
</evidence>
<evidence type="ECO:0000259" key="5">
    <source>
        <dbReference type="Pfam" id="PF03449"/>
    </source>
</evidence>
<dbReference type="InterPro" id="IPR001437">
    <property type="entry name" value="Tscrpt_elong_fac_GreA/B_C"/>
</dbReference>
<dbReference type="AlphaFoldDB" id="A0A1G2CE83"/>
<evidence type="ECO:0000313" key="6">
    <source>
        <dbReference type="EMBL" id="OGY99511.1"/>
    </source>
</evidence>
<dbReference type="EMBL" id="MHLA01000015">
    <property type="protein sequence ID" value="OGY99511.1"/>
    <property type="molecule type" value="Genomic_DNA"/>
</dbReference>
<dbReference type="PANTHER" id="PTHR30437:SF4">
    <property type="entry name" value="TRANSCRIPTION ELONGATION FACTOR GREA"/>
    <property type="match status" value="1"/>
</dbReference>
<protein>
    <recommendedName>
        <fullName evidence="8">Transcript cleavage factor GreA</fullName>
    </recommendedName>
</protein>
<dbReference type="Proteomes" id="UP000178880">
    <property type="component" value="Unassembled WGS sequence"/>
</dbReference>
<dbReference type="InterPro" id="IPR036953">
    <property type="entry name" value="GreA/GreB_C_sf"/>
</dbReference>
<name>A0A1G2CE83_9BACT</name>
<evidence type="ECO:0000313" key="7">
    <source>
        <dbReference type="Proteomes" id="UP000178880"/>
    </source>
</evidence>
<reference evidence="6 7" key="1">
    <citation type="journal article" date="2016" name="Nat. Commun.">
        <title>Thousands of microbial genomes shed light on interconnected biogeochemical processes in an aquifer system.</title>
        <authorList>
            <person name="Anantharaman K."/>
            <person name="Brown C.T."/>
            <person name="Hug L.A."/>
            <person name="Sharon I."/>
            <person name="Castelle C.J."/>
            <person name="Probst A.J."/>
            <person name="Thomas B.C."/>
            <person name="Singh A."/>
            <person name="Wilkins M.J."/>
            <person name="Karaoz U."/>
            <person name="Brodie E.L."/>
            <person name="Williams K.H."/>
            <person name="Hubbard S.S."/>
            <person name="Banfield J.F."/>
        </authorList>
    </citation>
    <scope>NUCLEOTIDE SEQUENCE [LARGE SCALE GENOMIC DNA]</scope>
</reference>
<dbReference type="Gene3D" id="3.10.50.30">
    <property type="entry name" value="Transcription elongation factor, GreA/GreB, C-terminal domain"/>
    <property type="match status" value="1"/>
</dbReference>
<keyword evidence="1" id="KW-0805">Transcription regulation</keyword>
<dbReference type="GO" id="GO:0032784">
    <property type="term" value="P:regulation of DNA-templated transcription elongation"/>
    <property type="evidence" value="ECO:0007669"/>
    <property type="project" value="InterPro"/>
</dbReference>
<feature type="domain" description="Transcription elongation factor GreA/GreB N-terminal" evidence="5">
    <location>
        <begin position="19"/>
        <end position="88"/>
    </location>
</feature>
<dbReference type="PANTHER" id="PTHR30437">
    <property type="entry name" value="TRANSCRIPTION ELONGATION FACTOR GREA"/>
    <property type="match status" value="1"/>
</dbReference>
<dbReference type="SUPFAM" id="SSF46557">
    <property type="entry name" value="GreA transcript cleavage protein, N-terminal domain"/>
    <property type="match status" value="1"/>
</dbReference>
<keyword evidence="2" id="KW-0804">Transcription</keyword>
<gene>
    <name evidence="6" type="ORF">A2945_01485</name>
</gene>
<accession>A0A1G2CE83</accession>
<comment type="caution">
    <text evidence="6">The sequence shown here is derived from an EMBL/GenBank/DDBJ whole genome shotgun (WGS) entry which is preliminary data.</text>
</comment>
<proteinExistence type="predicted"/>
<dbReference type="GO" id="GO:0070063">
    <property type="term" value="F:RNA polymerase binding"/>
    <property type="evidence" value="ECO:0007669"/>
    <property type="project" value="InterPro"/>
</dbReference>
<evidence type="ECO:0000256" key="3">
    <source>
        <dbReference type="SAM" id="MobiDB-lite"/>
    </source>
</evidence>
<dbReference type="Pfam" id="PF03449">
    <property type="entry name" value="GreA_GreB_N"/>
    <property type="match status" value="1"/>
</dbReference>
<feature type="domain" description="Transcription elongation factor GreA/GreB C-terminal" evidence="4">
    <location>
        <begin position="151"/>
        <end position="210"/>
    </location>
</feature>
<dbReference type="GO" id="GO:0006354">
    <property type="term" value="P:DNA-templated transcription elongation"/>
    <property type="evidence" value="ECO:0007669"/>
    <property type="project" value="TreeGrafter"/>
</dbReference>
<dbReference type="InterPro" id="IPR023459">
    <property type="entry name" value="Tscrpt_elong_fac_GreA/B_fam"/>
</dbReference>